<evidence type="ECO:0000313" key="2">
    <source>
        <dbReference type="Proteomes" id="UP000034607"/>
    </source>
</evidence>
<comment type="caution">
    <text evidence="1">The sequence shown here is derived from an EMBL/GenBank/DDBJ whole genome shotgun (WGS) entry which is preliminary data.</text>
</comment>
<evidence type="ECO:0000313" key="1">
    <source>
        <dbReference type="EMBL" id="KKU56298.1"/>
    </source>
</evidence>
<dbReference type="AlphaFoldDB" id="A0A0G1TQ78"/>
<reference evidence="1 2" key="1">
    <citation type="journal article" date="2015" name="Nature">
        <title>rRNA introns, odd ribosomes, and small enigmatic genomes across a large radiation of phyla.</title>
        <authorList>
            <person name="Brown C.T."/>
            <person name="Hug L.A."/>
            <person name="Thomas B.C."/>
            <person name="Sharon I."/>
            <person name="Castelle C.J."/>
            <person name="Singh A."/>
            <person name="Wilkins M.J."/>
            <person name="Williams K.H."/>
            <person name="Banfield J.F."/>
        </authorList>
    </citation>
    <scope>NUCLEOTIDE SEQUENCE [LARGE SCALE GENOMIC DNA]</scope>
</reference>
<dbReference type="EMBL" id="LCNM01000010">
    <property type="protein sequence ID" value="KKU56298.1"/>
    <property type="molecule type" value="Genomic_DNA"/>
</dbReference>
<accession>A0A0G1TQ78</accession>
<name>A0A0G1TQ78_9BACT</name>
<gene>
    <name evidence="1" type="ORF">UX78_C0010G0016</name>
</gene>
<sequence>MEARRELLGDLMFTPKAVMNRENKKVWLYNQSEVLGYLWVVGTHNP</sequence>
<dbReference type="Proteomes" id="UP000034607">
    <property type="component" value="Unassembled WGS sequence"/>
</dbReference>
<protein>
    <submittedName>
        <fullName evidence="1">Uncharacterized protein</fullName>
    </submittedName>
</protein>
<proteinExistence type="predicted"/>
<organism evidence="1 2">
    <name type="scientific">Candidatus Amesbacteria bacterium GW2011_GWA2_47_11</name>
    <dbReference type="NCBI Taxonomy" id="1618357"/>
    <lineage>
        <taxon>Bacteria</taxon>
        <taxon>Candidatus Amesiibacteriota</taxon>
    </lineage>
</organism>